<dbReference type="AlphaFoldDB" id="A0AA46PYS2"/>
<dbReference type="Pfam" id="PF06990">
    <property type="entry name" value="Gal-3-0_sulfotr"/>
    <property type="match status" value="1"/>
</dbReference>
<evidence type="ECO:0000256" key="1">
    <source>
        <dbReference type="ARBA" id="ARBA00004323"/>
    </source>
</evidence>
<dbReference type="InterPro" id="IPR053259">
    <property type="entry name" value="Golvesin-related_Golgi"/>
</dbReference>
<keyword evidence="6" id="KW-0333">Golgi apparatus</keyword>
<sequence>MNKSILLYLHIPKTAGTTINSILQKQYTEAEKLNYFSGSYEDFLDVLKENVQTNPKLKCVMGHYKFGIHDYIPEDCTYITLLRNPIERVLSTFYFIRRDRYHPFHKAAKKMSLKEFVLSEEIGAKYLVFNTQTTFLSNQFPPGPNSLEMAKRNIENHFNLVGITERFDESLFLMKREFGWEDINYMPRNVTRNRPCPQQHPMEVIEIIKSKNLFDIELYEHANYLLNIKINKLDNEVKQDLQKFLNRNSKKN</sequence>
<evidence type="ECO:0000256" key="3">
    <source>
        <dbReference type="ARBA" id="ARBA00022692"/>
    </source>
</evidence>
<keyword evidence="2" id="KW-0808">Transferase</keyword>
<dbReference type="SUPFAM" id="SSF52540">
    <property type="entry name" value="P-loop containing nucleoside triphosphate hydrolases"/>
    <property type="match status" value="1"/>
</dbReference>
<dbReference type="Gene3D" id="3.40.50.300">
    <property type="entry name" value="P-loop containing nucleotide triphosphate hydrolases"/>
    <property type="match status" value="1"/>
</dbReference>
<keyword evidence="5" id="KW-1133">Transmembrane helix</keyword>
<dbReference type="EMBL" id="CP107027">
    <property type="protein sequence ID" value="UYG95800.1"/>
    <property type="molecule type" value="Genomic_DNA"/>
</dbReference>
<keyword evidence="4" id="KW-0735">Signal-anchor</keyword>
<evidence type="ECO:0000256" key="4">
    <source>
        <dbReference type="ARBA" id="ARBA00022968"/>
    </source>
</evidence>
<dbReference type="GO" id="GO:0016020">
    <property type="term" value="C:membrane"/>
    <property type="evidence" value="ECO:0007669"/>
    <property type="project" value="InterPro"/>
</dbReference>
<evidence type="ECO:0000313" key="10">
    <source>
        <dbReference type="Proteomes" id="UP001163104"/>
    </source>
</evidence>
<evidence type="ECO:0000256" key="7">
    <source>
        <dbReference type="ARBA" id="ARBA00023136"/>
    </source>
</evidence>
<comment type="subcellular location">
    <subcellularLocation>
        <location evidence="1">Golgi apparatus membrane</location>
        <topology evidence="1">Single-pass type II membrane protein</topology>
    </subcellularLocation>
</comment>
<organism evidence="9 10">
    <name type="scientific">Cytobacillus firmus</name>
    <name type="common">Bacillus firmus</name>
    <dbReference type="NCBI Taxonomy" id="1399"/>
    <lineage>
        <taxon>Bacteria</taxon>
        <taxon>Bacillati</taxon>
        <taxon>Bacillota</taxon>
        <taxon>Bacilli</taxon>
        <taxon>Bacillales</taxon>
        <taxon>Bacillaceae</taxon>
        <taxon>Cytobacillus</taxon>
    </lineage>
</organism>
<dbReference type="InterPro" id="IPR009729">
    <property type="entry name" value="Gal-3-0_sulfotransfrase"/>
</dbReference>
<keyword evidence="8" id="KW-0325">Glycoprotein</keyword>
<evidence type="ECO:0000313" key="9">
    <source>
        <dbReference type="EMBL" id="UYG95800.1"/>
    </source>
</evidence>
<evidence type="ECO:0000256" key="2">
    <source>
        <dbReference type="ARBA" id="ARBA00022679"/>
    </source>
</evidence>
<evidence type="ECO:0000256" key="8">
    <source>
        <dbReference type="ARBA" id="ARBA00023180"/>
    </source>
</evidence>
<dbReference type="InterPro" id="IPR027417">
    <property type="entry name" value="P-loop_NTPase"/>
</dbReference>
<name>A0AA46PYS2_CYTFI</name>
<dbReference type="GO" id="GO:0009247">
    <property type="term" value="P:glycolipid biosynthetic process"/>
    <property type="evidence" value="ECO:0007669"/>
    <property type="project" value="InterPro"/>
</dbReference>
<dbReference type="PANTHER" id="PTHR32301:SF6">
    <property type="entry name" value="GOLVESIN-RELATED"/>
    <property type="match status" value="1"/>
</dbReference>
<dbReference type="Proteomes" id="UP001163104">
    <property type="component" value="Chromosome"/>
</dbReference>
<dbReference type="RefSeq" id="WP_048011800.1">
    <property type="nucleotide sequence ID" value="NZ_CP107027.1"/>
</dbReference>
<keyword evidence="7" id="KW-0472">Membrane</keyword>
<proteinExistence type="predicted"/>
<dbReference type="PANTHER" id="PTHR32301">
    <property type="entry name" value="COUNTIN RECEPTOR CNR3-RELATED"/>
    <property type="match status" value="1"/>
</dbReference>
<evidence type="ECO:0000256" key="5">
    <source>
        <dbReference type="ARBA" id="ARBA00022989"/>
    </source>
</evidence>
<evidence type="ECO:0000256" key="6">
    <source>
        <dbReference type="ARBA" id="ARBA00023034"/>
    </source>
</evidence>
<dbReference type="GO" id="GO:0001733">
    <property type="term" value="F:galactosylceramide sulfotransferase activity"/>
    <property type="evidence" value="ECO:0007669"/>
    <property type="project" value="InterPro"/>
</dbReference>
<gene>
    <name evidence="9" type="ORF">OD459_01875</name>
</gene>
<keyword evidence="3" id="KW-0812">Transmembrane</keyword>
<accession>A0AA46PYS2</accession>
<reference evidence="9" key="1">
    <citation type="submission" date="2022-10" db="EMBL/GenBank/DDBJ databases">
        <title>Mechanism of multi-heavy metal repair in Cytobacillus Firmus M7.</title>
        <authorList>
            <person name="Li X."/>
            <person name="Yu C."/>
        </authorList>
    </citation>
    <scope>NUCLEOTIDE SEQUENCE</scope>
    <source>
        <strain evidence="9">M7</strain>
    </source>
</reference>
<protein>
    <submittedName>
        <fullName evidence="9">Sulfotransferase family 2 domain-containing protein</fullName>
    </submittedName>
</protein>